<evidence type="ECO:0000313" key="8">
    <source>
        <dbReference type="Proteomes" id="UP001154322"/>
    </source>
</evidence>
<feature type="domain" description="Core-binding (CB)" evidence="6">
    <location>
        <begin position="1"/>
        <end position="81"/>
    </location>
</feature>
<accession>A0ABM9GAJ4</accession>
<dbReference type="Proteomes" id="UP001154322">
    <property type="component" value="Unassembled WGS sequence"/>
</dbReference>
<dbReference type="PANTHER" id="PTHR30349:SF41">
    <property type="entry name" value="INTEGRASE_RECOMBINASE PROTEIN MJ0367-RELATED"/>
    <property type="match status" value="1"/>
</dbReference>
<dbReference type="PROSITE" id="PS51898">
    <property type="entry name" value="TYR_RECOMBINASE"/>
    <property type="match status" value="1"/>
</dbReference>
<evidence type="ECO:0000256" key="2">
    <source>
        <dbReference type="ARBA" id="ARBA00023125"/>
    </source>
</evidence>
<sequence>MRSRRPSEHVRPLSYETRARYKISSLVFANYVSKKFKLQNIRNISDKHLASFVIDRQRNGISPKTIKNDLSAVRYLHSKIDSPRFQLSENEELFEQYEIVIDPTTAQGNRAWTNEEYANFFNLAVLAGRQDIADAAVMCRYMGLRITEAVAVKRSQAEYALRTGYYKVGSEAKNGKERTIPLSDEARSMLLQRLPFIQRVDKLFINENQSTHNVVQGFEAFLARVRGKIESKEGVTKRTYKKGPKTVIKSLTWHGLRYSYIQDRIRQLLKEGLSDDELKQLLSKEIGHERTTVIDIYAGKNFSHT</sequence>
<dbReference type="InterPro" id="IPR002104">
    <property type="entry name" value="Integrase_catalytic"/>
</dbReference>
<dbReference type="InterPro" id="IPR011010">
    <property type="entry name" value="DNA_brk_join_enz"/>
</dbReference>
<dbReference type="PANTHER" id="PTHR30349">
    <property type="entry name" value="PHAGE INTEGRASE-RELATED"/>
    <property type="match status" value="1"/>
</dbReference>
<reference evidence="7" key="1">
    <citation type="submission" date="2022-06" db="EMBL/GenBank/DDBJ databases">
        <authorList>
            <person name="Dietemann V."/>
            <person name="Ory F."/>
            <person name="Dainat B."/>
            <person name="Oberhansli S."/>
        </authorList>
    </citation>
    <scope>NUCLEOTIDE SEQUENCE</scope>
    <source>
        <strain evidence="7">Ena-SAMPLE-TAB-26-04-2022-14:26:32:270-5432</strain>
    </source>
</reference>
<dbReference type="InterPro" id="IPR024457">
    <property type="entry name" value="Putative_integrase_N"/>
</dbReference>
<keyword evidence="8" id="KW-1185">Reference proteome</keyword>
<keyword evidence="3" id="KW-0233">DNA recombination</keyword>
<dbReference type="PROSITE" id="PS51900">
    <property type="entry name" value="CB"/>
    <property type="match status" value="1"/>
</dbReference>
<feature type="domain" description="Tyr recombinase" evidence="5">
    <location>
        <begin position="107"/>
        <end position="305"/>
    </location>
</feature>
<organism evidence="7 8">
    <name type="scientific">Paenibacillus melissococcoides</name>
    <dbReference type="NCBI Taxonomy" id="2912268"/>
    <lineage>
        <taxon>Bacteria</taxon>
        <taxon>Bacillati</taxon>
        <taxon>Bacillota</taxon>
        <taxon>Bacilli</taxon>
        <taxon>Bacillales</taxon>
        <taxon>Paenibacillaceae</taxon>
        <taxon>Paenibacillus</taxon>
    </lineage>
</organism>
<dbReference type="Pfam" id="PF00589">
    <property type="entry name" value="Phage_integrase"/>
    <property type="match status" value="1"/>
</dbReference>
<dbReference type="Gene3D" id="1.10.443.10">
    <property type="entry name" value="Intergrase catalytic core"/>
    <property type="match status" value="1"/>
</dbReference>
<protein>
    <submittedName>
        <fullName evidence="7">Tyrosine-type recombinase/integrase</fullName>
    </submittedName>
</protein>
<evidence type="ECO:0000313" key="7">
    <source>
        <dbReference type="EMBL" id="CAH8248208.1"/>
    </source>
</evidence>
<name>A0ABM9GAJ4_9BACL</name>
<dbReference type="SUPFAM" id="SSF56349">
    <property type="entry name" value="DNA breaking-rejoining enzymes"/>
    <property type="match status" value="1"/>
</dbReference>
<dbReference type="InterPro" id="IPR044068">
    <property type="entry name" value="CB"/>
</dbReference>
<dbReference type="Gene3D" id="1.10.150.130">
    <property type="match status" value="1"/>
</dbReference>
<evidence type="ECO:0000256" key="1">
    <source>
        <dbReference type="ARBA" id="ARBA00008857"/>
    </source>
</evidence>
<dbReference type="InterPro" id="IPR010998">
    <property type="entry name" value="Integrase_recombinase_N"/>
</dbReference>
<comment type="caution">
    <text evidence="7">The sequence shown here is derived from an EMBL/GenBank/DDBJ whole genome shotgun (WGS) entry which is preliminary data.</text>
</comment>
<evidence type="ECO:0000259" key="6">
    <source>
        <dbReference type="PROSITE" id="PS51900"/>
    </source>
</evidence>
<dbReference type="RefSeq" id="WP_213430949.1">
    <property type="nucleotide sequence ID" value="NZ_AP031286.1"/>
</dbReference>
<evidence type="ECO:0000259" key="5">
    <source>
        <dbReference type="PROSITE" id="PS51898"/>
    </source>
</evidence>
<proteinExistence type="inferred from homology"/>
<dbReference type="InterPro" id="IPR050090">
    <property type="entry name" value="Tyrosine_recombinase_XerCD"/>
</dbReference>
<keyword evidence="2 4" id="KW-0238">DNA-binding</keyword>
<dbReference type="EMBL" id="CALYLO010000009">
    <property type="protein sequence ID" value="CAH8248208.1"/>
    <property type="molecule type" value="Genomic_DNA"/>
</dbReference>
<dbReference type="Pfam" id="PF12834">
    <property type="entry name" value="Phage_int_SAM_2"/>
    <property type="match status" value="1"/>
</dbReference>
<gene>
    <name evidence="7" type="ORF">WJ0W_005466</name>
</gene>
<dbReference type="InterPro" id="IPR013762">
    <property type="entry name" value="Integrase-like_cat_sf"/>
</dbReference>
<evidence type="ECO:0000256" key="3">
    <source>
        <dbReference type="ARBA" id="ARBA00023172"/>
    </source>
</evidence>
<comment type="similarity">
    <text evidence="1">Belongs to the 'phage' integrase family.</text>
</comment>
<evidence type="ECO:0000256" key="4">
    <source>
        <dbReference type="PROSITE-ProRule" id="PRU01248"/>
    </source>
</evidence>